<keyword evidence="3" id="KW-0808">Transferase</keyword>
<proteinExistence type="inferred from homology"/>
<dbReference type="InterPro" id="IPR001173">
    <property type="entry name" value="Glyco_trans_2-like"/>
</dbReference>
<dbReference type="OrthoDB" id="9815923at2"/>
<dbReference type="eggNOG" id="COG1216">
    <property type="taxonomic scope" value="Bacteria"/>
</dbReference>
<keyword evidence="4" id="KW-1185">Reference proteome</keyword>
<gene>
    <name evidence="3" type="ordered locus">AciPR4_2433</name>
</gene>
<dbReference type="Proteomes" id="UP000006844">
    <property type="component" value="Chromosome"/>
</dbReference>
<reference evidence="3 4" key="1">
    <citation type="journal article" date="2012" name="Stand. Genomic Sci.">
        <title>Complete genome sequence of Terriglobus saanensis type strain SP1PR4(T), an Acidobacteria from tundra soil.</title>
        <authorList>
            <person name="Rawat S.R."/>
            <person name="Mannisto M.K."/>
            <person name="Starovoytov V."/>
            <person name="Goodwin L."/>
            <person name="Nolan M."/>
            <person name="Hauser L."/>
            <person name="Land M."/>
            <person name="Davenport K.W."/>
            <person name="Woyke T."/>
            <person name="Haggblom M.M."/>
        </authorList>
    </citation>
    <scope>NUCLEOTIDE SEQUENCE</scope>
    <source>
        <strain evidence="4">ATCC BAA-1853 / DSM 23119 / SP1PR4</strain>
    </source>
</reference>
<dbReference type="HOGENOM" id="CLU_065962_0_0_0"/>
<accession>E8UZD3</accession>
<dbReference type="PANTHER" id="PTHR43630">
    <property type="entry name" value="POLY-BETA-1,6-N-ACETYL-D-GLUCOSAMINE SYNTHASE"/>
    <property type="match status" value="1"/>
</dbReference>
<dbReference type="Pfam" id="PF00535">
    <property type="entry name" value="Glycos_transf_2"/>
    <property type="match status" value="1"/>
</dbReference>
<evidence type="ECO:0000313" key="4">
    <source>
        <dbReference type="Proteomes" id="UP000006844"/>
    </source>
</evidence>
<evidence type="ECO:0000259" key="2">
    <source>
        <dbReference type="Pfam" id="PF00535"/>
    </source>
</evidence>
<dbReference type="KEGG" id="tsa:AciPR4_2433"/>
<feature type="domain" description="Glycosyltransferase 2-like" evidence="2">
    <location>
        <begin position="5"/>
        <end position="163"/>
    </location>
</feature>
<dbReference type="AlphaFoldDB" id="E8UZD3"/>
<dbReference type="EMBL" id="CP002467">
    <property type="protein sequence ID" value="ADV83213.1"/>
    <property type="molecule type" value="Genomic_DNA"/>
</dbReference>
<dbReference type="STRING" id="401053.AciPR4_2433"/>
<dbReference type="Gene3D" id="3.90.550.10">
    <property type="entry name" value="Spore Coat Polysaccharide Biosynthesis Protein SpsA, Chain A"/>
    <property type="match status" value="1"/>
</dbReference>
<evidence type="ECO:0000256" key="1">
    <source>
        <dbReference type="ARBA" id="ARBA00038494"/>
    </source>
</evidence>
<dbReference type="SUPFAM" id="SSF53448">
    <property type="entry name" value="Nucleotide-diphospho-sugar transferases"/>
    <property type="match status" value="1"/>
</dbReference>
<sequence>MRPAVIILTFNSAETIATTLRSVRSLTDEIILVDSGSTDETIQLATELGAFVVSHPFENYGAQRNWAIDNLEITKTWQLHLDADEDVSEDLAREIEAIPESTAMDGFLVARYLKFMGRVLRHNLAPTYHMRLFRSGKGRCEARMYDQHFICSGPIGTLKHSMVDDIRMPLTEWTRRHNQWADAEVKELRMKRANAEIQGRWFGNKIQVKRRLRQCYENLPLFVRPGILFIYRYILTGGFLDGHEGLIFCVLQTFWFRFLIDAKLFEADRQSATK</sequence>
<name>E8UZD3_TERSS</name>
<dbReference type="InterPro" id="IPR029044">
    <property type="entry name" value="Nucleotide-diphossugar_trans"/>
</dbReference>
<dbReference type="CDD" id="cd02511">
    <property type="entry name" value="Beta4Glucosyltransferase"/>
    <property type="match status" value="1"/>
</dbReference>
<dbReference type="GO" id="GO:0016740">
    <property type="term" value="F:transferase activity"/>
    <property type="evidence" value="ECO:0007669"/>
    <property type="project" value="UniProtKB-KW"/>
</dbReference>
<comment type="similarity">
    <text evidence="1">Belongs to the glycosyltransferase 2 family. WaaE/KdtX subfamily.</text>
</comment>
<protein>
    <submittedName>
        <fullName evidence="3">Glycosyl transferase family 2</fullName>
    </submittedName>
</protein>
<evidence type="ECO:0000313" key="3">
    <source>
        <dbReference type="EMBL" id="ADV83213.1"/>
    </source>
</evidence>
<dbReference type="PANTHER" id="PTHR43630:SF2">
    <property type="entry name" value="GLYCOSYLTRANSFERASE"/>
    <property type="match status" value="1"/>
</dbReference>
<organism evidence="3 4">
    <name type="scientific">Terriglobus saanensis (strain ATCC BAA-1853 / DSM 23119 / SP1PR4)</name>
    <dbReference type="NCBI Taxonomy" id="401053"/>
    <lineage>
        <taxon>Bacteria</taxon>
        <taxon>Pseudomonadati</taxon>
        <taxon>Acidobacteriota</taxon>
        <taxon>Terriglobia</taxon>
        <taxon>Terriglobales</taxon>
        <taxon>Acidobacteriaceae</taxon>
        <taxon>Terriglobus</taxon>
    </lineage>
</organism>